<feature type="compositionally biased region" description="Acidic residues" evidence="5">
    <location>
        <begin position="222"/>
        <end position="235"/>
    </location>
</feature>
<keyword evidence="1" id="KW-0479">Metal-binding</keyword>
<keyword evidence="2 4" id="KW-0863">Zinc-finger</keyword>
<protein>
    <submittedName>
        <fullName evidence="7">231_t:CDS:1</fullName>
    </submittedName>
</protein>
<dbReference type="InterPro" id="IPR010666">
    <property type="entry name" value="Znf_GRF"/>
</dbReference>
<evidence type="ECO:0000259" key="6">
    <source>
        <dbReference type="PROSITE" id="PS51999"/>
    </source>
</evidence>
<evidence type="ECO:0000256" key="4">
    <source>
        <dbReference type="PROSITE-ProRule" id="PRU01343"/>
    </source>
</evidence>
<dbReference type="PANTHER" id="PTHR33680:SF1">
    <property type="entry name" value="OS05G0489500 PROTEIN"/>
    <property type="match status" value="1"/>
</dbReference>
<dbReference type="AlphaFoldDB" id="A0A9N8WC82"/>
<evidence type="ECO:0000313" key="8">
    <source>
        <dbReference type="Proteomes" id="UP000789831"/>
    </source>
</evidence>
<organism evidence="7 8">
    <name type="scientific">Ambispora gerdemannii</name>
    <dbReference type="NCBI Taxonomy" id="144530"/>
    <lineage>
        <taxon>Eukaryota</taxon>
        <taxon>Fungi</taxon>
        <taxon>Fungi incertae sedis</taxon>
        <taxon>Mucoromycota</taxon>
        <taxon>Glomeromycotina</taxon>
        <taxon>Glomeromycetes</taxon>
        <taxon>Archaeosporales</taxon>
        <taxon>Ambisporaceae</taxon>
        <taxon>Ambispora</taxon>
    </lineage>
</organism>
<evidence type="ECO:0000256" key="3">
    <source>
        <dbReference type="ARBA" id="ARBA00022833"/>
    </source>
</evidence>
<proteinExistence type="predicted"/>
<gene>
    <name evidence="7" type="ORF">AGERDE_LOCUS3264</name>
</gene>
<dbReference type="GO" id="GO:0008270">
    <property type="term" value="F:zinc ion binding"/>
    <property type="evidence" value="ECO:0007669"/>
    <property type="project" value="UniProtKB-KW"/>
</dbReference>
<accession>A0A9N8WC82</accession>
<sequence length="253" mass="29012">MIIRCHCGIEAQLKRSSTKQNYGRYFYSCSKYNTEESGTECNFFCWQEEAQKKSQSGTASALKMKQRETGTIGTSSPASTSRLSSQIEITDYDNNPDAEIKGQRPESEKTLTNIVEVTSITTKNTPDVTASSPQKTKRLIILSDSDNELSTEKTSSQLSSSGFLDNVITYVNEQNKALSREKLLKNEARLQLQKSQYENGQLKRENQELRQRLRSIKRKQELEDEDEDESEEERDLDNNEKQRRRAKKGRLND</sequence>
<keyword evidence="8" id="KW-1185">Reference proteome</keyword>
<dbReference type="OrthoDB" id="1110941at2759"/>
<evidence type="ECO:0000256" key="5">
    <source>
        <dbReference type="SAM" id="MobiDB-lite"/>
    </source>
</evidence>
<dbReference type="Pfam" id="PF06839">
    <property type="entry name" value="Zn_ribbon_GRF"/>
    <property type="match status" value="1"/>
</dbReference>
<evidence type="ECO:0000313" key="7">
    <source>
        <dbReference type="EMBL" id="CAG8481632.1"/>
    </source>
</evidence>
<dbReference type="Proteomes" id="UP000789831">
    <property type="component" value="Unassembled WGS sequence"/>
</dbReference>
<evidence type="ECO:0000256" key="2">
    <source>
        <dbReference type="ARBA" id="ARBA00022771"/>
    </source>
</evidence>
<name>A0A9N8WC82_9GLOM</name>
<dbReference type="PROSITE" id="PS51999">
    <property type="entry name" value="ZF_GRF"/>
    <property type="match status" value="1"/>
</dbReference>
<comment type="caution">
    <text evidence="7">The sequence shown here is derived from an EMBL/GenBank/DDBJ whole genome shotgun (WGS) entry which is preliminary data.</text>
</comment>
<evidence type="ECO:0000256" key="1">
    <source>
        <dbReference type="ARBA" id="ARBA00022723"/>
    </source>
</evidence>
<feature type="region of interest" description="Disordered" evidence="5">
    <location>
        <begin position="57"/>
        <end position="84"/>
    </location>
</feature>
<feature type="domain" description="GRF-type" evidence="6">
    <location>
        <begin position="5"/>
        <end position="50"/>
    </location>
</feature>
<feature type="compositionally biased region" description="Basic residues" evidence="5">
    <location>
        <begin position="242"/>
        <end position="253"/>
    </location>
</feature>
<dbReference type="PANTHER" id="PTHR33680">
    <property type="entry name" value="OS07G0190500 PROTEIN"/>
    <property type="match status" value="1"/>
</dbReference>
<keyword evidence="3" id="KW-0862">Zinc</keyword>
<feature type="compositionally biased region" description="Low complexity" evidence="5">
    <location>
        <begin position="75"/>
        <end position="84"/>
    </location>
</feature>
<feature type="region of interest" description="Disordered" evidence="5">
    <location>
        <begin position="214"/>
        <end position="253"/>
    </location>
</feature>
<reference evidence="7" key="1">
    <citation type="submission" date="2021-06" db="EMBL/GenBank/DDBJ databases">
        <authorList>
            <person name="Kallberg Y."/>
            <person name="Tangrot J."/>
            <person name="Rosling A."/>
        </authorList>
    </citation>
    <scope>NUCLEOTIDE SEQUENCE</scope>
    <source>
        <strain evidence="7">MT106</strain>
    </source>
</reference>
<dbReference type="EMBL" id="CAJVPL010000310">
    <property type="protein sequence ID" value="CAG8481632.1"/>
    <property type="molecule type" value="Genomic_DNA"/>
</dbReference>